<proteinExistence type="predicted"/>
<dbReference type="Proteomes" id="UP000298551">
    <property type="component" value="Chromosome"/>
</dbReference>
<accession>A0A4D6X8N8</accession>
<dbReference type="EMBL" id="CP039371">
    <property type="protein sequence ID" value="QCI12294.1"/>
    <property type="molecule type" value="Genomic_DNA"/>
</dbReference>
<reference evidence="2" key="1">
    <citation type="submission" date="2019-04" db="EMBL/GenBank/DDBJ databases">
        <title>Genome sequence of Pseudomonas putida 1290, an auxin catabolizing strain.</title>
        <authorList>
            <person name="Laird T.S."/>
            <person name="Leveau J.H.J."/>
        </authorList>
    </citation>
    <scope>NUCLEOTIDE SEQUENCE [LARGE SCALE GENOMIC DNA]</scope>
    <source>
        <strain evidence="2">1290</strain>
    </source>
</reference>
<dbReference type="AlphaFoldDB" id="A0A4D6X8N8"/>
<organism evidence="1 2">
    <name type="scientific">Pseudomonas putida</name>
    <name type="common">Arthrobacter siderocapsulatus</name>
    <dbReference type="NCBI Taxonomy" id="303"/>
    <lineage>
        <taxon>Bacteria</taxon>
        <taxon>Pseudomonadati</taxon>
        <taxon>Pseudomonadota</taxon>
        <taxon>Gammaproteobacteria</taxon>
        <taxon>Pseudomonadales</taxon>
        <taxon>Pseudomonadaceae</taxon>
        <taxon>Pseudomonas</taxon>
    </lineage>
</organism>
<dbReference type="OrthoDB" id="6893217at2"/>
<evidence type="ECO:0000313" key="1">
    <source>
        <dbReference type="EMBL" id="QCI12294.1"/>
    </source>
</evidence>
<sequence>MVSKDLSQLSVDGVMCISLNEREDRRNLLATQFAEAGIKIEFMLVDPDPHNPERGCFESHIKCACLALERGYRNTLVLEDDATLVAFPCARIQQINRFIASDNPELFFLGATLGKVWLTWHRGIARYRAKGTFAYILSEGGCRKLIGHAPYSGTAIDKVLSKTFKAYGVFPMICQHQPECLAKSDILQFRSAGDTGAEADFWQSNWRRQYHQVVRNLGKTILCRDL</sequence>
<evidence type="ECO:0000313" key="2">
    <source>
        <dbReference type="Proteomes" id="UP000298551"/>
    </source>
</evidence>
<evidence type="ECO:0008006" key="3">
    <source>
        <dbReference type="Google" id="ProtNLM"/>
    </source>
</evidence>
<protein>
    <recommendedName>
        <fullName evidence="3">Glycosyltransferase</fullName>
    </recommendedName>
</protein>
<name>A0A4D6X8N8_PSEPU</name>
<dbReference type="RefSeq" id="WP_136914453.1">
    <property type="nucleotide sequence ID" value="NZ_CP039371.1"/>
</dbReference>
<gene>
    <name evidence="1" type="ORF">E6B08_13395</name>
</gene>